<dbReference type="CDD" id="cd18793">
    <property type="entry name" value="SF2_C_SNF"/>
    <property type="match status" value="1"/>
</dbReference>
<dbReference type="GO" id="GO:0016787">
    <property type="term" value="F:hydrolase activity"/>
    <property type="evidence" value="ECO:0007669"/>
    <property type="project" value="UniProtKB-KW"/>
</dbReference>
<feature type="compositionally biased region" description="Basic and acidic residues" evidence="2">
    <location>
        <begin position="205"/>
        <end position="217"/>
    </location>
</feature>
<reference evidence="4 5" key="1">
    <citation type="journal article" date="2013" name="Curr. Biol.">
        <title>The Genome of the Foraminiferan Reticulomyxa filosa.</title>
        <authorList>
            <person name="Glockner G."/>
            <person name="Hulsmann N."/>
            <person name="Schleicher M."/>
            <person name="Noegel A.A."/>
            <person name="Eichinger L."/>
            <person name="Gallinger C."/>
            <person name="Pawlowski J."/>
            <person name="Sierra R."/>
            <person name="Euteneuer U."/>
            <person name="Pillet L."/>
            <person name="Moustafa A."/>
            <person name="Platzer M."/>
            <person name="Groth M."/>
            <person name="Szafranski K."/>
            <person name="Schliwa M."/>
        </authorList>
    </citation>
    <scope>NUCLEOTIDE SEQUENCE [LARGE SCALE GENOMIC DNA]</scope>
</reference>
<dbReference type="Proteomes" id="UP000023152">
    <property type="component" value="Unassembled WGS sequence"/>
</dbReference>
<feature type="non-terminal residue" evidence="4">
    <location>
        <position position="1"/>
    </location>
</feature>
<dbReference type="Pfam" id="PF00271">
    <property type="entry name" value="Helicase_C"/>
    <property type="match status" value="1"/>
</dbReference>
<evidence type="ECO:0000313" key="4">
    <source>
        <dbReference type="EMBL" id="ETO12345.1"/>
    </source>
</evidence>
<dbReference type="GO" id="GO:0008094">
    <property type="term" value="F:ATP-dependent activity, acting on DNA"/>
    <property type="evidence" value="ECO:0007669"/>
    <property type="project" value="TreeGrafter"/>
</dbReference>
<dbReference type="GO" id="GO:0005634">
    <property type="term" value="C:nucleus"/>
    <property type="evidence" value="ECO:0007669"/>
    <property type="project" value="TreeGrafter"/>
</dbReference>
<evidence type="ECO:0000259" key="3">
    <source>
        <dbReference type="PROSITE" id="PS51194"/>
    </source>
</evidence>
<dbReference type="OrthoDB" id="10252227at2759"/>
<keyword evidence="1" id="KW-0378">Hydrolase</keyword>
<feature type="non-terminal residue" evidence="4">
    <location>
        <position position="238"/>
    </location>
</feature>
<dbReference type="EMBL" id="ASPP01021502">
    <property type="protein sequence ID" value="ETO12345.1"/>
    <property type="molecule type" value="Genomic_DNA"/>
</dbReference>
<dbReference type="InterPro" id="IPR001650">
    <property type="entry name" value="Helicase_C-like"/>
</dbReference>
<protein>
    <submittedName>
        <fullName evidence="4">Chromatin remodeling complex subunit</fullName>
    </submittedName>
</protein>
<sequence>ICNGHNNNNDNNNDDDYGSIERSGKLQVLFEMLRQWQTNHHRALLFCQTRQFLNIVERMVQTCGYSYRRLDGLTPVKIRQQLINEFNQNEDIFLMLLTTRAGGLGINLTGADRVVLMDPDWNPSTDAQARERAYRIGQSKNVAIYRLICKGTIEEKMYHRQIFKQFLTDKVLKDPNHQRLFNEEDLKNLFSLDHFDTCVSTSNKNKNDHEQEKENITKRSNHRGSKTDLIFSHLNDAF</sequence>
<dbReference type="InterPro" id="IPR027417">
    <property type="entry name" value="P-loop_NTPase"/>
</dbReference>
<dbReference type="AlphaFoldDB" id="X6MH18"/>
<dbReference type="OMA" id="EDIFLML"/>
<comment type="caution">
    <text evidence="4">The sequence shown here is derived from an EMBL/GenBank/DDBJ whole genome shotgun (WGS) entry which is preliminary data.</text>
</comment>
<keyword evidence="5" id="KW-1185">Reference proteome</keyword>
<dbReference type="InterPro" id="IPR049730">
    <property type="entry name" value="SNF2/RAD54-like_C"/>
</dbReference>
<dbReference type="SMART" id="SM00490">
    <property type="entry name" value="HELICc"/>
    <property type="match status" value="1"/>
</dbReference>
<proteinExistence type="predicted"/>
<dbReference type="PANTHER" id="PTHR45629:SF7">
    <property type="entry name" value="DNA EXCISION REPAIR PROTEIN ERCC-6-RELATED"/>
    <property type="match status" value="1"/>
</dbReference>
<organism evidence="4 5">
    <name type="scientific">Reticulomyxa filosa</name>
    <dbReference type="NCBI Taxonomy" id="46433"/>
    <lineage>
        <taxon>Eukaryota</taxon>
        <taxon>Sar</taxon>
        <taxon>Rhizaria</taxon>
        <taxon>Retaria</taxon>
        <taxon>Foraminifera</taxon>
        <taxon>Monothalamids</taxon>
        <taxon>Reticulomyxidae</taxon>
        <taxon>Reticulomyxa</taxon>
    </lineage>
</organism>
<dbReference type="GO" id="GO:0006283">
    <property type="term" value="P:transcription-coupled nucleotide-excision repair"/>
    <property type="evidence" value="ECO:0007669"/>
    <property type="project" value="TreeGrafter"/>
</dbReference>
<accession>X6MH18</accession>
<dbReference type="Gene3D" id="3.40.50.300">
    <property type="entry name" value="P-loop containing nucleotide triphosphate hydrolases"/>
    <property type="match status" value="1"/>
</dbReference>
<feature type="domain" description="Helicase C-terminal" evidence="3">
    <location>
        <begin position="32"/>
        <end position="187"/>
    </location>
</feature>
<dbReference type="PROSITE" id="PS51194">
    <property type="entry name" value="HELICASE_CTER"/>
    <property type="match status" value="1"/>
</dbReference>
<dbReference type="SUPFAM" id="SSF52540">
    <property type="entry name" value="P-loop containing nucleoside triphosphate hydrolases"/>
    <property type="match status" value="1"/>
</dbReference>
<evidence type="ECO:0000256" key="1">
    <source>
        <dbReference type="ARBA" id="ARBA00022801"/>
    </source>
</evidence>
<evidence type="ECO:0000256" key="2">
    <source>
        <dbReference type="SAM" id="MobiDB-lite"/>
    </source>
</evidence>
<name>X6MH18_RETFI</name>
<feature type="region of interest" description="Disordered" evidence="2">
    <location>
        <begin position="202"/>
        <end position="222"/>
    </location>
</feature>
<dbReference type="InterPro" id="IPR050496">
    <property type="entry name" value="SNF2_RAD54_helicase_repair"/>
</dbReference>
<gene>
    <name evidence="4" type="ORF">RFI_25031</name>
</gene>
<evidence type="ECO:0000313" key="5">
    <source>
        <dbReference type="Proteomes" id="UP000023152"/>
    </source>
</evidence>
<dbReference type="PANTHER" id="PTHR45629">
    <property type="entry name" value="SNF2/RAD54 FAMILY MEMBER"/>
    <property type="match status" value="1"/>
</dbReference>